<evidence type="ECO:0000313" key="3">
    <source>
        <dbReference type="EMBL" id="GAE34430.1"/>
    </source>
</evidence>
<evidence type="ECO:0000256" key="1">
    <source>
        <dbReference type="SAM" id="Phobius"/>
    </source>
</evidence>
<organism evidence="3 4">
    <name type="scientific">Halalkalibacter akibai (strain ATCC 43226 / DSM 21942 / CIP 109018 / JCM 9157 / 1139)</name>
    <name type="common">Bacillus akibai</name>
    <dbReference type="NCBI Taxonomy" id="1236973"/>
    <lineage>
        <taxon>Bacteria</taxon>
        <taxon>Bacillati</taxon>
        <taxon>Bacillota</taxon>
        <taxon>Bacilli</taxon>
        <taxon>Bacillales</taxon>
        <taxon>Bacillaceae</taxon>
        <taxon>Halalkalibacter</taxon>
    </lineage>
</organism>
<dbReference type="Proteomes" id="UP000018896">
    <property type="component" value="Unassembled WGS sequence"/>
</dbReference>
<name>W4QQR7_HALA3</name>
<keyword evidence="1" id="KW-1133">Transmembrane helix</keyword>
<keyword evidence="1" id="KW-0812">Transmembrane</keyword>
<dbReference type="eggNOG" id="COG3887">
    <property type="taxonomic scope" value="Bacteria"/>
</dbReference>
<sequence>MPKFLMKRWHGYHMIALVVIALLFIGILTWYQWQIGVIGFFLLGVVLIYGIQARISFEKDLEEYISTLSYRVSKAGEEAVTKLPIGMILYNEEKVVQWGNPYVTSYIASDVIGKHLNDISEELILMIESDEKNQTLQIGELFFYVSHELDERLIYFQDITEIKEATERFEEAQTVVSLIFLDNYDEVTQGMEDQLRSRLMSQVTLALNNWANEHEIFLRRTASDRFIAVMNMKSLKDLEKNRFDILDKIREITGKEKVPITLSLGVGRVKIHSEN</sequence>
<dbReference type="Gene3D" id="3.30.450.20">
    <property type="entry name" value="PAS domain"/>
    <property type="match status" value="1"/>
</dbReference>
<proteinExistence type="predicted"/>
<keyword evidence="1" id="KW-0472">Membrane</keyword>
<evidence type="ECO:0000259" key="2">
    <source>
        <dbReference type="PROSITE" id="PS50887"/>
    </source>
</evidence>
<dbReference type="EMBL" id="BAUV01000008">
    <property type="protein sequence ID" value="GAE34430.1"/>
    <property type="molecule type" value="Genomic_DNA"/>
</dbReference>
<dbReference type="STRING" id="1236973.JCM9157_1485"/>
<keyword evidence="4" id="KW-1185">Reference proteome</keyword>
<feature type="domain" description="GGDEF" evidence="2">
    <location>
        <begin position="172"/>
        <end position="275"/>
    </location>
</feature>
<reference evidence="3 4" key="1">
    <citation type="journal article" date="2014" name="Genome Announc.">
        <title>Draft Genome Sequences of Three Alkaliphilic Bacillus Strains, Bacillus wakoensis JCM 9140T, Bacillus akibai JCM 9157T, and Bacillus hemicellulosilyticus JCM 9152T.</title>
        <authorList>
            <person name="Yuki M."/>
            <person name="Oshima K."/>
            <person name="Suda W."/>
            <person name="Oshida Y."/>
            <person name="Kitamura K."/>
            <person name="Iida T."/>
            <person name="Hattori M."/>
            <person name="Ohkuma M."/>
        </authorList>
    </citation>
    <scope>NUCLEOTIDE SEQUENCE [LARGE SCALE GENOMIC DNA]</scope>
    <source>
        <strain evidence="3 4">JCM 9157</strain>
    </source>
</reference>
<dbReference type="Pfam" id="PF24898">
    <property type="entry name" value="GGDEF_GdpP"/>
    <property type="match status" value="1"/>
</dbReference>
<evidence type="ECO:0000313" key="4">
    <source>
        <dbReference type="Proteomes" id="UP000018896"/>
    </source>
</evidence>
<gene>
    <name evidence="3" type="ORF">JCM9157_1485</name>
</gene>
<dbReference type="Pfam" id="PF21370">
    <property type="entry name" value="PAS_GdpP"/>
    <property type="match status" value="1"/>
</dbReference>
<dbReference type="InterPro" id="IPR049553">
    <property type="entry name" value="GdpP-like_PAS"/>
</dbReference>
<feature type="transmembrane region" description="Helical" evidence="1">
    <location>
        <begin position="12"/>
        <end position="31"/>
    </location>
</feature>
<accession>W4QQR7</accession>
<dbReference type="AlphaFoldDB" id="W4QQR7"/>
<feature type="transmembrane region" description="Helical" evidence="1">
    <location>
        <begin position="37"/>
        <end position="57"/>
    </location>
</feature>
<dbReference type="InterPro" id="IPR000160">
    <property type="entry name" value="GGDEF_dom"/>
</dbReference>
<protein>
    <submittedName>
        <fullName evidence="3">Phosphoesterase</fullName>
    </submittedName>
</protein>
<dbReference type="PROSITE" id="PS50887">
    <property type="entry name" value="GGDEF"/>
    <property type="match status" value="1"/>
</dbReference>
<comment type="caution">
    <text evidence="3">The sequence shown here is derived from an EMBL/GenBank/DDBJ whole genome shotgun (WGS) entry which is preliminary data.</text>
</comment>